<dbReference type="Proteomes" id="UP000184310">
    <property type="component" value="Unassembled WGS sequence"/>
</dbReference>
<keyword evidence="2" id="KW-0472">Membrane</keyword>
<sequence>MKNLLKKKVFIIPAVIILYIILVTNAPKLASVLAFGLGAVAIYYFYFKSSKFKSRNIVVKITTGIAIFFGMLFFGIRPMSSETHQSNDQKVAADKVNVEQQKKEKKLAEEEQTKKLEEEKAKKETEERAKVKAEENKKKAEEEALKAQQEEAKKASAESSTSSSSVQSNNSSAVAKQEQHTTNSGVMVWLSATGDDYHSIDHCGRMNPKKARQVTLEEAKRGYKPCSKCHPPQ</sequence>
<feature type="transmembrane region" description="Helical" evidence="2">
    <location>
        <begin position="58"/>
        <end position="76"/>
    </location>
</feature>
<evidence type="ECO:0000313" key="3">
    <source>
        <dbReference type="EMBL" id="SHJ11008.1"/>
    </source>
</evidence>
<evidence type="ECO:0000256" key="2">
    <source>
        <dbReference type="SAM" id="Phobius"/>
    </source>
</evidence>
<dbReference type="OrthoDB" id="1864143at2"/>
<dbReference type="AlphaFoldDB" id="A0A1M6GM31"/>
<protein>
    <submittedName>
        <fullName evidence="3">Uncharacterized protein</fullName>
    </submittedName>
</protein>
<keyword evidence="4" id="KW-1185">Reference proteome</keyword>
<dbReference type="STRING" id="1121302.SAMN02745163_01325"/>
<keyword evidence="2" id="KW-0812">Transmembrane</keyword>
<dbReference type="RefSeq" id="WP_072985896.1">
    <property type="nucleotide sequence ID" value="NZ_FQZB01000006.1"/>
</dbReference>
<gene>
    <name evidence="3" type="ORF">SAMN02745163_01325</name>
</gene>
<feature type="transmembrane region" description="Helical" evidence="2">
    <location>
        <begin position="29"/>
        <end position="46"/>
    </location>
</feature>
<accession>A0A1M6GM31</accession>
<feature type="transmembrane region" description="Helical" evidence="2">
    <location>
        <begin position="7"/>
        <end position="23"/>
    </location>
</feature>
<feature type="compositionally biased region" description="Basic and acidic residues" evidence="1">
    <location>
        <begin position="102"/>
        <end position="156"/>
    </location>
</feature>
<proteinExistence type="predicted"/>
<reference evidence="3 4" key="1">
    <citation type="submission" date="2016-11" db="EMBL/GenBank/DDBJ databases">
        <authorList>
            <person name="Jaros S."/>
            <person name="Januszkiewicz K."/>
            <person name="Wedrychowicz H."/>
        </authorList>
    </citation>
    <scope>NUCLEOTIDE SEQUENCE [LARGE SCALE GENOMIC DNA]</scope>
    <source>
        <strain evidence="3 4">DSM 21758</strain>
    </source>
</reference>
<keyword evidence="2" id="KW-1133">Transmembrane helix</keyword>
<evidence type="ECO:0000256" key="1">
    <source>
        <dbReference type="SAM" id="MobiDB-lite"/>
    </source>
</evidence>
<feature type="compositionally biased region" description="Low complexity" evidence="1">
    <location>
        <begin position="157"/>
        <end position="176"/>
    </location>
</feature>
<name>A0A1M6GM31_9CLOT</name>
<feature type="region of interest" description="Disordered" evidence="1">
    <location>
        <begin position="102"/>
        <end position="183"/>
    </location>
</feature>
<dbReference type="EMBL" id="FQZB01000006">
    <property type="protein sequence ID" value="SHJ11008.1"/>
    <property type="molecule type" value="Genomic_DNA"/>
</dbReference>
<evidence type="ECO:0000313" key="4">
    <source>
        <dbReference type="Proteomes" id="UP000184310"/>
    </source>
</evidence>
<organism evidence="3 4">
    <name type="scientific">Clostridium cavendishii DSM 21758</name>
    <dbReference type="NCBI Taxonomy" id="1121302"/>
    <lineage>
        <taxon>Bacteria</taxon>
        <taxon>Bacillati</taxon>
        <taxon>Bacillota</taxon>
        <taxon>Clostridia</taxon>
        <taxon>Eubacteriales</taxon>
        <taxon>Clostridiaceae</taxon>
        <taxon>Clostridium</taxon>
    </lineage>
</organism>